<feature type="transmembrane region" description="Helical" evidence="1">
    <location>
        <begin position="29"/>
        <end position="57"/>
    </location>
</feature>
<sequence>MSMDSTTTGVAVIETGAVGDRDQSSYVDWAAIIAGIVFASAISLVLVSFGSAIGLNFVDFNAREGASGIFIGIAAASWFLWVQISSFMAGGYLTGRLRRRHFDATEDESDLRDGAHGLLVWGGAMIVGAVLALSGIGATANAVGGAVSTATTAASNVAGDAADAVDPNAYFVDTLYRSNQPTDAGVARDEAGRIFAQAALNNGTVSDEDRTYLANSVAANTGLSPEEAQARVDQVIANVEAARQKAIEAARVARNTAIIAAFLLAASSLVAAIGAYWAAQKGGNHRDKNTAFVDVFRRF</sequence>
<keyword evidence="1" id="KW-0812">Transmembrane</keyword>
<accession>A0A927FVD2</accession>
<feature type="transmembrane region" description="Helical" evidence="1">
    <location>
        <begin position="69"/>
        <end position="94"/>
    </location>
</feature>
<reference evidence="2" key="1">
    <citation type="submission" date="2020-09" db="EMBL/GenBank/DDBJ databases">
        <title>Genome seq and assembly of Devosia sp.</title>
        <authorList>
            <person name="Chhetri G."/>
        </authorList>
    </citation>
    <scope>NUCLEOTIDE SEQUENCE</scope>
    <source>
        <strain evidence="2">PTR5</strain>
    </source>
</reference>
<dbReference type="RefSeq" id="WP_191775701.1">
    <property type="nucleotide sequence ID" value="NZ_JACYFU010000003.1"/>
</dbReference>
<protein>
    <recommendedName>
        <fullName evidence="4">Mll5186 protein</fullName>
    </recommendedName>
</protein>
<dbReference type="Proteomes" id="UP000654108">
    <property type="component" value="Unassembled WGS sequence"/>
</dbReference>
<dbReference type="AlphaFoldDB" id="A0A927FVD2"/>
<dbReference type="EMBL" id="JACYFU010000003">
    <property type="protein sequence ID" value="MBD8066217.1"/>
    <property type="molecule type" value="Genomic_DNA"/>
</dbReference>
<keyword evidence="1" id="KW-1133">Transmembrane helix</keyword>
<comment type="caution">
    <text evidence="2">The sequence shown here is derived from an EMBL/GenBank/DDBJ whole genome shotgun (WGS) entry which is preliminary data.</text>
</comment>
<evidence type="ECO:0000313" key="3">
    <source>
        <dbReference type="Proteomes" id="UP000654108"/>
    </source>
</evidence>
<organism evidence="2 3">
    <name type="scientific">Devosia oryzisoli</name>
    <dbReference type="NCBI Taxonomy" id="2774138"/>
    <lineage>
        <taxon>Bacteria</taxon>
        <taxon>Pseudomonadati</taxon>
        <taxon>Pseudomonadota</taxon>
        <taxon>Alphaproteobacteria</taxon>
        <taxon>Hyphomicrobiales</taxon>
        <taxon>Devosiaceae</taxon>
        <taxon>Devosia</taxon>
    </lineage>
</organism>
<gene>
    <name evidence="2" type="ORF">IC608_12130</name>
</gene>
<keyword evidence="1" id="KW-0472">Membrane</keyword>
<evidence type="ECO:0000256" key="1">
    <source>
        <dbReference type="SAM" id="Phobius"/>
    </source>
</evidence>
<proteinExistence type="predicted"/>
<evidence type="ECO:0008006" key="4">
    <source>
        <dbReference type="Google" id="ProtNLM"/>
    </source>
</evidence>
<evidence type="ECO:0000313" key="2">
    <source>
        <dbReference type="EMBL" id="MBD8066217.1"/>
    </source>
</evidence>
<feature type="transmembrane region" description="Helical" evidence="1">
    <location>
        <begin position="257"/>
        <end position="279"/>
    </location>
</feature>
<name>A0A927FVD2_9HYPH</name>
<keyword evidence="3" id="KW-1185">Reference proteome</keyword>
<feature type="transmembrane region" description="Helical" evidence="1">
    <location>
        <begin position="114"/>
        <end position="133"/>
    </location>
</feature>